<dbReference type="SMR" id="A2FL30"/>
<dbReference type="InterPro" id="IPR032675">
    <property type="entry name" value="LRR_dom_sf"/>
</dbReference>
<reference evidence="1" key="2">
    <citation type="journal article" date="2007" name="Science">
        <title>Draft genome sequence of the sexually transmitted pathogen Trichomonas vaginalis.</title>
        <authorList>
            <person name="Carlton J.M."/>
            <person name="Hirt R.P."/>
            <person name="Silva J.C."/>
            <person name="Delcher A.L."/>
            <person name="Schatz M."/>
            <person name="Zhao Q."/>
            <person name="Wortman J.R."/>
            <person name="Bidwell S.L."/>
            <person name="Alsmark U.C.M."/>
            <person name="Besteiro S."/>
            <person name="Sicheritz-Ponten T."/>
            <person name="Noel C.J."/>
            <person name="Dacks J.B."/>
            <person name="Foster P.G."/>
            <person name="Simillion C."/>
            <person name="Van de Peer Y."/>
            <person name="Miranda-Saavedra D."/>
            <person name="Barton G.J."/>
            <person name="Westrop G.D."/>
            <person name="Mueller S."/>
            <person name="Dessi D."/>
            <person name="Fiori P.L."/>
            <person name="Ren Q."/>
            <person name="Paulsen I."/>
            <person name="Zhang H."/>
            <person name="Bastida-Corcuera F.D."/>
            <person name="Simoes-Barbosa A."/>
            <person name="Brown M.T."/>
            <person name="Hayes R.D."/>
            <person name="Mukherjee M."/>
            <person name="Okumura C.Y."/>
            <person name="Schneider R."/>
            <person name="Smith A.J."/>
            <person name="Vanacova S."/>
            <person name="Villalvazo M."/>
            <person name="Haas B.J."/>
            <person name="Pertea M."/>
            <person name="Feldblyum T.V."/>
            <person name="Utterback T.R."/>
            <person name="Shu C.L."/>
            <person name="Osoegawa K."/>
            <person name="de Jong P.J."/>
            <person name="Hrdy I."/>
            <person name="Horvathova L."/>
            <person name="Zubacova Z."/>
            <person name="Dolezal P."/>
            <person name="Malik S.B."/>
            <person name="Logsdon J.M. Jr."/>
            <person name="Henze K."/>
            <person name="Gupta A."/>
            <person name="Wang C.C."/>
            <person name="Dunne R.L."/>
            <person name="Upcroft J.A."/>
            <person name="Upcroft P."/>
            <person name="White O."/>
            <person name="Salzberg S.L."/>
            <person name="Tang P."/>
            <person name="Chiu C.-H."/>
            <person name="Lee Y.-S."/>
            <person name="Embley T.M."/>
            <person name="Coombs G.H."/>
            <person name="Mottram J.C."/>
            <person name="Tachezy J."/>
            <person name="Fraser-Liggett C.M."/>
            <person name="Johnson P.J."/>
        </authorList>
    </citation>
    <scope>NUCLEOTIDE SEQUENCE [LARGE SCALE GENOMIC DNA]</scope>
    <source>
        <strain evidence="1">G3</strain>
    </source>
</reference>
<reference evidence="1" key="1">
    <citation type="submission" date="2006-10" db="EMBL/GenBank/DDBJ databases">
        <authorList>
            <person name="Amadeo P."/>
            <person name="Zhao Q."/>
            <person name="Wortman J."/>
            <person name="Fraser-Liggett C."/>
            <person name="Carlton J."/>
        </authorList>
    </citation>
    <scope>NUCLEOTIDE SEQUENCE</scope>
    <source>
        <strain evidence="1">G3</strain>
    </source>
</reference>
<dbReference type="InterPro" id="IPR053139">
    <property type="entry name" value="Surface_bspA-like"/>
</dbReference>
<organism evidence="1 2">
    <name type="scientific">Trichomonas vaginalis (strain ATCC PRA-98 / G3)</name>
    <dbReference type="NCBI Taxonomy" id="412133"/>
    <lineage>
        <taxon>Eukaryota</taxon>
        <taxon>Metamonada</taxon>
        <taxon>Parabasalia</taxon>
        <taxon>Trichomonadida</taxon>
        <taxon>Trichomonadidae</taxon>
        <taxon>Trichomonas</taxon>
    </lineage>
</organism>
<dbReference type="VEuPathDB" id="TrichDB:TVAG_194870"/>
<dbReference type="RefSeq" id="XP_001307331.1">
    <property type="nucleotide sequence ID" value="XM_001307330.1"/>
</dbReference>
<dbReference type="OrthoDB" id="417426at2759"/>
<dbReference type="Gene3D" id="3.80.10.10">
    <property type="entry name" value="Ribonuclease Inhibitor"/>
    <property type="match status" value="2"/>
</dbReference>
<dbReference type="PANTHER" id="PTHR45661">
    <property type="entry name" value="SURFACE ANTIGEN"/>
    <property type="match status" value="1"/>
</dbReference>
<gene>
    <name evidence="1" type="ORF">TVAG_194870</name>
</gene>
<dbReference type="VEuPathDB" id="TrichDB:TVAGG3_1047550"/>
<dbReference type="InterPro" id="IPR026906">
    <property type="entry name" value="LRR_5"/>
</dbReference>
<dbReference type="KEGG" id="tva:4752133"/>
<accession>A2FL30</accession>
<dbReference type="AlphaFoldDB" id="A2FL30"/>
<dbReference type="Proteomes" id="UP000001542">
    <property type="component" value="Unassembled WGS sequence"/>
</dbReference>
<dbReference type="Pfam" id="PF13306">
    <property type="entry name" value="LRR_5"/>
    <property type="match status" value="2"/>
</dbReference>
<protein>
    <submittedName>
        <fullName evidence="1">Surface antigen Bsp, putative</fullName>
    </submittedName>
</protein>
<sequence>MPESLVSIQENVFYNTSLSYLNLKENFTTLYSYSLASSNISQITFPRSIRNIYSYAFKNTSITSIIIPEGLTYLGGYAFCDTIITCMELPSSLQTIGSYAFQNCSVESLELKEGLVTLSDYAFYNSSIKRINIPSSVKQIGNYCFFNAPINSLVFPETANNVTIGKFAFAFLNHENITIPEGTLFIDQHSFRGICTSNISYPSTLNIGNWSFTDAFSDELFIPNNTEIINDYSFASSNIKKIQIPYSMMHIGIGAFMASAINETFIPNNTFVDHNAFDDCTELTYINISEKSIINYDVFNNCYSIKNITTYDDIRLEGYAFFNVTNVTISHLGIHDMRTRMTKDAFEPIIYISYVKCCYKSPKFCHHIPTNITSCEGVFNCFSYNKLVYRNYYANLATMFLTRIDFD</sequence>
<dbReference type="STRING" id="5722.A2FL30"/>
<dbReference type="PANTHER" id="PTHR45661:SF3">
    <property type="entry name" value="IG-LIKE DOMAIN-CONTAINING PROTEIN"/>
    <property type="match status" value="1"/>
</dbReference>
<name>A2FL30_TRIV3</name>
<dbReference type="InParanoid" id="A2FL30"/>
<keyword evidence="2" id="KW-1185">Reference proteome</keyword>
<proteinExistence type="predicted"/>
<evidence type="ECO:0000313" key="2">
    <source>
        <dbReference type="Proteomes" id="UP000001542"/>
    </source>
</evidence>
<dbReference type="EMBL" id="DS113860">
    <property type="protein sequence ID" value="EAX94401.1"/>
    <property type="molecule type" value="Genomic_DNA"/>
</dbReference>
<evidence type="ECO:0000313" key="1">
    <source>
        <dbReference type="EMBL" id="EAX94401.1"/>
    </source>
</evidence>